<dbReference type="CDD" id="cd16143">
    <property type="entry name" value="ARS_like"/>
    <property type="match status" value="1"/>
</dbReference>
<accession>A0ABS1HP33</accession>
<evidence type="ECO:0000256" key="3">
    <source>
        <dbReference type="ARBA" id="ARBA00022801"/>
    </source>
</evidence>
<keyword evidence="4" id="KW-0106">Calcium</keyword>
<dbReference type="SUPFAM" id="SSF53649">
    <property type="entry name" value="Alkaline phosphatase-like"/>
    <property type="match status" value="1"/>
</dbReference>
<dbReference type="PROSITE" id="PS00149">
    <property type="entry name" value="SULFATASE_2"/>
    <property type="match status" value="1"/>
</dbReference>
<dbReference type="InterPro" id="IPR024607">
    <property type="entry name" value="Sulfatase_CS"/>
</dbReference>
<dbReference type="InterPro" id="IPR000917">
    <property type="entry name" value="Sulfatase_N"/>
</dbReference>
<dbReference type="Gene3D" id="3.40.720.10">
    <property type="entry name" value="Alkaline Phosphatase, subunit A"/>
    <property type="match status" value="1"/>
</dbReference>
<evidence type="ECO:0000313" key="7">
    <source>
        <dbReference type="EMBL" id="MBK3518899.1"/>
    </source>
</evidence>
<dbReference type="EMBL" id="JAENRR010000045">
    <property type="protein sequence ID" value="MBK3518899.1"/>
    <property type="molecule type" value="Genomic_DNA"/>
</dbReference>
<dbReference type="PANTHER" id="PTHR42693">
    <property type="entry name" value="ARYLSULFATASE FAMILY MEMBER"/>
    <property type="match status" value="1"/>
</dbReference>
<dbReference type="PROSITE" id="PS00523">
    <property type="entry name" value="SULFATASE_1"/>
    <property type="match status" value="1"/>
</dbReference>
<evidence type="ECO:0000256" key="4">
    <source>
        <dbReference type="ARBA" id="ARBA00022837"/>
    </source>
</evidence>
<keyword evidence="2" id="KW-0479">Metal-binding</keyword>
<keyword evidence="3" id="KW-0378">Hydrolase</keyword>
<feature type="chain" id="PRO_5045289256" evidence="5">
    <location>
        <begin position="25"/>
        <end position="522"/>
    </location>
</feature>
<dbReference type="Pfam" id="PF00884">
    <property type="entry name" value="Sulfatase"/>
    <property type="match status" value="1"/>
</dbReference>
<evidence type="ECO:0000256" key="1">
    <source>
        <dbReference type="ARBA" id="ARBA00008779"/>
    </source>
</evidence>
<sequence length="522" mass="57419">MVLYKFLKLSIAAVCLLTVCSACSIEGGDSDNQIPNIVIIYGDDVGFGDVGAYGSQLIPTPNIDALAEGGLRFTDGHCTASTCTPSRFSLLTGAYGFRYNANVLPPNAPLLIPVDMMTLPKMLKKAGYETGIVGKWHLGIGEKGVLTDWNGDVKPGPIEVGFNSSFLLPSTNDRVPTVYLDGHRVLNLDKNDSLFVGKRSYIKSKNHVTQYPDGKTNREAMTYYQSSHGHNNSVTNGIGRIGYMAGGKSALWDDETMTDVFVDKAKAYIRKNKEKPFFLYYAAQDIHVPRTPHPRFQGKTTLGYRGDAMVQFDWATGEIMKALEENGLTDNTIVIFSSDNGPVYDDGYEDGTTVVTSTEEIDNEHDGSGIYRGGKYQIYEGGTRVPFIVSWPAKIKPGVSNALVNQVDLLGSLASFLNVPLNDDEGIDSRNTMDAFLGKSEQGLPDMIEEAIKHKALRRGDWKFIPAHHRTYASPEMGKQLYNLANDPGEQNNLIEEQPEIAKSMAEELGKLINCESIRLNR</sequence>
<comment type="caution">
    <text evidence="7">The sequence shown here is derived from an EMBL/GenBank/DDBJ whole genome shotgun (WGS) entry which is preliminary data.</text>
</comment>
<comment type="similarity">
    <text evidence="1">Belongs to the sulfatase family.</text>
</comment>
<dbReference type="InterPro" id="IPR017850">
    <property type="entry name" value="Alkaline_phosphatase_core_sf"/>
</dbReference>
<proteinExistence type="inferred from homology"/>
<reference evidence="7 8" key="1">
    <citation type="submission" date="2021-01" db="EMBL/GenBank/DDBJ databases">
        <title>Carboxyliciviraga sp.nov., isolated from coastal sediments.</title>
        <authorList>
            <person name="Lu D."/>
            <person name="Zhang T."/>
        </authorList>
    </citation>
    <scope>NUCLEOTIDE SEQUENCE [LARGE SCALE GENOMIC DNA]</scope>
    <source>
        <strain evidence="7 8">N1Y132</strain>
    </source>
</reference>
<evidence type="ECO:0000313" key="8">
    <source>
        <dbReference type="Proteomes" id="UP000605676"/>
    </source>
</evidence>
<feature type="signal peptide" evidence="5">
    <location>
        <begin position="1"/>
        <end position="24"/>
    </location>
</feature>
<dbReference type="PANTHER" id="PTHR42693:SF53">
    <property type="entry name" value="ENDO-4-O-SULFATASE"/>
    <property type="match status" value="1"/>
</dbReference>
<dbReference type="Proteomes" id="UP000605676">
    <property type="component" value="Unassembled WGS sequence"/>
</dbReference>
<dbReference type="Gene3D" id="3.30.1120.10">
    <property type="match status" value="1"/>
</dbReference>
<protein>
    <submittedName>
        <fullName evidence="7">Arylsulfatase</fullName>
    </submittedName>
</protein>
<organism evidence="7 8">
    <name type="scientific">Carboxylicivirga marina</name>
    <dbReference type="NCBI Taxonomy" id="2800988"/>
    <lineage>
        <taxon>Bacteria</taxon>
        <taxon>Pseudomonadati</taxon>
        <taxon>Bacteroidota</taxon>
        <taxon>Bacteroidia</taxon>
        <taxon>Marinilabiliales</taxon>
        <taxon>Marinilabiliaceae</taxon>
        <taxon>Carboxylicivirga</taxon>
    </lineage>
</organism>
<feature type="domain" description="Sulfatase N-terminal" evidence="6">
    <location>
        <begin position="35"/>
        <end position="417"/>
    </location>
</feature>
<keyword evidence="5" id="KW-0732">Signal</keyword>
<dbReference type="RefSeq" id="WP_200466120.1">
    <property type="nucleotide sequence ID" value="NZ_JAENRR010000045.1"/>
</dbReference>
<name>A0ABS1HP33_9BACT</name>
<evidence type="ECO:0000256" key="2">
    <source>
        <dbReference type="ARBA" id="ARBA00022723"/>
    </source>
</evidence>
<evidence type="ECO:0000256" key="5">
    <source>
        <dbReference type="SAM" id="SignalP"/>
    </source>
</evidence>
<keyword evidence="8" id="KW-1185">Reference proteome</keyword>
<dbReference type="InterPro" id="IPR050738">
    <property type="entry name" value="Sulfatase"/>
</dbReference>
<evidence type="ECO:0000259" key="6">
    <source>
        <dbReference type="Pfam" id="PF00884"/>
    </source>
</evidence>
<gene>
    <name evidence="7" type="ORF">JIV24_16240</name>
</gene>